<accession>A0A7M1AWF5</accession>
<evidence type="ECO:0000313" key="2">
    <source>
        <dbReference type="EMBL" id="QOP41789.1"/>
    </source>
</evidence>
<dbReference type="KEGG" id="smax:FJR03_08575"/>
<feature type="signal peptide" evidence="1">
    <location>
        <begin position="1"/>
        <end position="22"/>
    </location>
</feature>
<keyword evidence="3" id="KW-1185">Reference proteome</keyword>
<dbReference type="EMBL" id="CP041165">
    <property type="protein sequence ID" value="QOP41789.1"/>
    <property type="molecule type" value="Genomic_DNA"/>
</dbReference>
<feature type="chain" id="PRO_5032633798" evidence="1">
    <location>
        <begin position="23"/>
        <end position="90"/>
    </location>
</feature>
<dbReference type="Proteomes" id="UP000593910">
    <property type="component" value="Chromosome"/>
</dbReference>
<dbReference type="AlphaFoldDB" id="A0A7M1AWF5"/>
<gene>
    <name evidence="2" type="ORF">FJR03_08575</name>
</gene>
<name>A0A7M1AWF5_9BACT</name>
<evidence type="ECO:0000313" key="3">
    <source>
        <dbReference type="Proteomes" id="UP000593910"/>
    </source>
</evidence>
<proteinExistence type="predicted"/>
<reference evidence="2 3" key="1">
    <citation type="submission" date="2019-06" db="EMBL/GenBank/DDBJ databases">
        <title>Sulfurimonas gotlandica sp. nov., a chemoautotrophic and psychrotolerant epsilonproteobacterium isolated from a pelagic redoxcline, and an emended description of the genus Sulfurimonas.</title>
        <authorList>
            <person name="Wang S."/>
            <person name="Jiang L."/>
            <person name="Shao Z."/>
        </authorList>
    </citation>
    <scope>NUCLEOTIDE SEQUENCE [LARGE SCALE GENOMIC DNA]</scope>
    <source>
        <strain evidence="2 3">B2</strain>
    </source>
</reference>
<protein>
    <submittedName>
        <fullName evidence="2">Uncharacterized protein</fullName>
    </submittedName>
</protein>
<evidence type="ECO:0000256" key="1">
    <source>
        <dbReference type="SAM" id="SignalP"/>
    </source>
</evidence>
<keyword evidence="1" id="KW-0732">Signal</keyword>
<dbReference type="RefSeq" id="WP_193113109.1">
    <property type="nucleotide sequence ID" value="NZ_CP041165.1"/>
</dbReference>
<sequence>MKFLLLVFVFITSVTFSSVAFAEDPSTHITTSIEECELSEEIQISDDRDDLACAKIDYKTVCIQDICTNHPQLDLYKELLSPPHLKPPIV</sequence>
<organism evidence="2 3">
    <name type="scientific">Sulfurimonas marina</name>
    <dbReference type="NCBI Taxonomy" id="2590551"/>
    <lineage>
        <taxon>Bacteria</taxon>
        <taxon>Pseudomonadati</taxon>
        <taxon>Campylobacterota</taxon>
        <taxon>Epsilonproteobacteria</taxon>
        <taxon>Campylobacterales</taxon>
        <taxon>Sulfurimonadaceae</taxon>
        <taxon>Sulfurimonas</taxon>
    </lineage>
</organism>